<keyword evidence="4" id="KW-1185">Reference proteome</keyword>
<keyword evidence="3" id="KW-0560">Oxidoreductase</keyword>
<reference evidence="5" key="1">
    <citation type="submission" date="2022-11" db="UniProtKB">
        <authorList>
            <consortium name="WormBaseParasite"/>
        </authorList>
    </citation>
    <scope>IDENTIFICATION</scope>
</reference>
<dbReference type="PANTHER" id="PTHR24320">
    <property type="entry name" value="RETINOL DEHYDROGENASE"/>
    <property type="match status" value="1"/>
</dbReference>
<sequence length="240" mass="26190">MDLSSLQSVQAAAKELISKGWPLHVLILNAGVFAPQTKTTIDGYESAFGVNHLGHFYLTTLLMDKLRESAPSRLVVVSSSAHSHTGIDASWSVEDKLAKLIPSPASSEFAFRLYSYSKLCNVLFANKVHNMEHANGINTYVLHPGSLIGTGISRGYGVFGKIGNVLFKPFTKNLQQGAATTIYCSASSDVESDSGKYYESCWDDEKGLAKGLAHDTLLQDALWQKSLELINKFEYPPLNA</sequence>
<evidence type="ECO:0000256" key="3">
    <source>
        <dbReference type="ARBA" id="ARBA00023002"/>
    </source>
</evidence>
<dbReference type="GO" id="GO:0016491">
    <property type="term" value="F:oxidoreductase activity"/>
    <property type="evidence" value="ECO:0007669"/>
    <property type="project" value="UniProtKB-KW"/>
</dbReference>
<dbReference type="AlphaFoldDB" id="A0A915DMU1"/>
<accession>A0A915DMU1</accession>
<name>A0A915DMU1_9BILA</name>
<dbReference type="PANTHER" id="PTHR24320:SF282">
    <property type="entry name" value="WW DOMAIN-CONTAINING OXIDOREDUCTASE"/>
    <property type="match status" value="1"/>
</dbReference>
<dbReference type="Proteomes" id="UP000887574">
    <property type="component" value="Unplaced"/>
</dbReference>
<evidence type="ECO:0000313" key="4">
    <source>
        <dbReference type="Proteomes" id="UP000887574"/>
    </source>
</evidence>
<dbReference type="Pfam" id="PF00106">
    <property type="entry name" value="adh_short"/>
    <property type="match status" value="1"/>
</dbReference>
<dbReference type="InterPro" id="IPR002347">
    <property type="entry name" value="SDR_fam"/>
</dbReference>
<keyword evidence="2" id="KW-0521">NADP</keyword>
<comment type="similarity">
    <text evidence="1">Belongs to the short-chain dehydrogenases/reductases (SDR) family.</text>
</comment>
<protein>
    <submittedName>
        <fullName evidence="5">Uncharacterized protein</fullName>
    </submittedName>
</protein>
<evidence type="ECO:0000313" key="5">
    <source>
        <dbReference type="WBParaSite" id="jg21032"/>
    </source>
</evidence>
<dbReference type="InterPro" id="IPR036291">
    <property type="entry name" value="NAD(P)-bd_dom_sf"/>
</dbReference>
<evidence type="ECO:0000256" key="1">
    <source>
        <dbReference type="ARBA" id="ARBA00006484"/>
    </source>
</evidence>
<evidence type="ECO:0000256" key="2">
    <source>
        <dbReference type="ARBA" id="ARBA00022857"/>
    </source>
</evidence>
<dbReference type="Gene3D" id="3.40.50.720">
    <property type="entry name" value="NAD(P)-binding Rossmann-like Domain"/>
    <property type="match status" value="1"/>
</dbReference>
<dbReference type="SUPFAM" id="SSF51735">
    <property type="entry name" value="NAD(P)-binding Rossmann-fold domains"/>
    <property type="match status" value="1"/>
</dbReference>
<proteinExistence type="inferred from homology"/>
<dbReference type="WBParaSite" id="jg21032">
    <property type="protein sequence ID" value="jg21032"/>
    <property type="gene ID" value="jg21032"/>
</dbReference>
<organism evidence="4 5">
    <name type="scientific">Ditylenchus dipsaci</name>
    <dbReference type="NCBI Taxonomy" id="166011"/>
    <lineage>
        <taxon>Eukaryota</taxon>
        <taxon>Metazoa</taxon>
        <taxon>Ecdysozoa</taxon>
        <taxon>Nematoda</taxon>
        <taxon>Chromadorea</taxon>
        <taxon>Rhabditida</taxon>
        <taxon>Tylenchina</taxon>
        <taxon>Tylenchomorpha</taxon>
        <taxon>Sphaerularioidea</taxon>
        <taxon>Anguinidae</taxon>
        <taxon>Anguininae</taxon>
        <taxon>Ditylenchus</taxon>
    </lineage>
</organism>